<dbReference type="EMBL" id="VOQF01000023">
    <property type="protein sequence ID" value="TXC81861.1"/>
    <property type="molecule type" value="Genomic_DNA"/>
</dbReference>
<dbReference type="InterPro" id="IPR050266">
    <property type="entry name" value="AB_hydrolase_sf"/>
</dbReference>
<dbReference type="Pfam" id="PF12146">
    <property type="entry name" value="Hydrolase_4"/>
    <property type="match status" value="1"/>
</dbReference>
<comment type="caution">
    <text evidence="5">The sequence shown here is derived from an EMBL/GenBank/DDBJ whole genome shotgun (WGS) entry which is preliminary data.</text>
</comment>
<dbReference type="RefSeq" id="WP_146950728.1">
    <property type="nucleotide sequence ID" value="NZ_VOQF01000023.1"/>
</dbReference>
<reference evidence="5 6" key="1">
    <citation type="journal article" date="2005" name="Int. J. Syst. Evol. Microbiol.">
        <title>Bacillus litoralis sp. nov., isolated from a tidal flat of the Yellow Sea in Korea.</title>
        <authorList>
            <person name="Yoon J.H."/>
            <person name="Oh T.K."/>
        </authorList>
    </citation>
    <scope>NUCLEOTIDE SEQUENCE [LARGE SCALE GENOMIC DNA]</scope>
    <source>
        <strain evidence="5 6">SW-211</strain>
    </source>
</reference>
<accession>A0A5C6VB81</accession>
<dbReference type="OrthoDB" id="9786110at2"/>
<evidence type="ECO:0000256" key="2">
    <source>
        <dbReference type="PIRSR" id="PIRSR017388-1"/>
    </source>
</evidence>
<proteinExistence type="predicted"/>
<keyword evidence="1 5" id="KW-0378">Hydrolase</keyword>
<dbReference type="InterPro" id="IPR022742">
    <property type="entry name" value="Hydrolase_4"/>
</dbReference>
<evidence type="ECO:0000256" key="1">
    <source>
        <dbReference type="ARBA" id="ARBA00022801"/>
    </source>
</evidence>
<feature type="active site" description="Nucleophile" evidence="2">
    <location>
        <position position="78"/>
    </location>
</feature>
<evidence type="ECO:0000313" key="6">
    <source>
        <dbReference type="Proteomes" id="UP000321363"/>
    </source>
</evidence>
<evidence type="ECO:0000259" key="4">
    <source>
        <dbReference type="Pfam" id="PF12146"/>
    </source>
</evidence>
<dbReference type="Gene3D" id="3.40.50.1820">
    <property type="entry name" value="alpha/beta hydrolase"/>
    <property type="match status" value="1"/>
</dbReference>
<evidence type="ECO:0000313" key="5">
    <source>
        <dbReference type="EMBL" id="TXC81861.1"/>
    </source>
</evidence>
<gene>
    <name evidence="5" type="ORF">FS935_21730</name>
</gene>
<keyword evidence="6" id="KW-1185">Reference proteome</keyword>
<name>A0A5C6VB81_9BACI</name>
<feature type="binding site" evidence="3">
    <location>
        <position position="10"/>
    </location>
    <ligand>
        <name>substrate</name>
    </ligand>
</feature>
<dbReference type="GO" id="GO:0052689">
    <property type="term" value="F:carboxylic ester hydrolase activity"/>
    <property type="evidence" value="ECO:0007669"/>
    <property type="project" value="InterPro"/>
</dbReference>
<feature type="binding site" evidence="3">
    <location>
        <position position="79"/>
    </location>
    <ligand>
        <name>substrate</name>
    </ligand>
</feature>
<dbReference type="SUPFAM" id="SSF53474">
    <property type="entry name" value="alpha/beta-Hydrolases"/>
    <property type="match status" value="1"/>
</dbReference>
<protein>
    <submittedName>
        <fullName evidence="5">Alpha/beta fold hydrolase</fullName>
    </submittedName>
</protein>
<dbReference type="InterPro" id="IPR012354">
    <property type="entry name" value="Esterase_lipase"/>
</dbReference>
<feature type="domain" description="Serine aminopeptidase S33" evidence="4">
    <location>
        <begin position="5"/>
        <end position="210"/>
    </location>
</feature>
<feature type="active site" description="Charge relay system" evidence="2">
    <location>
        <position position="207"/>
    </location>
</feature>
<sequence>MKGCLFIHGFTGAPYEVEPLANYFKETTNWVIKVPTLPGHGVTLALKGHTYNDWVSHAEKELLELMKQVDEVYVIGFSMGGIIASYLAAKYNVSKLILLSAAAYYVNPKQLMLDFKEMVKDFLKGSIYENELFNRYKKKIVQTPLRSTLEFQKLVKVIKPYLEKITLPVLIVQGECDGIVPVKSAHYLYNTIPSEMKELCLLPGSKHLVCHGEDYEHLKKLVEDFLHDHNNDVKHVNPSQQINIH</sequence>
<dbReference type="PIRSF" id="PIRSF017388">
    <property type="entry name" value="Esterase_lipase"/>
    <property type="match status" value="1"/>
</dbReference>
<dbReference type="PANTHER" id="PTHR43798">
    <property type="entry name" value="MONOACYLGLYCEROL LIPASE"/>
    <property type="match status" value="1"/>
</dbReference>
<dbReference type="AlphaFoldDB" id="A0A5C6VB81"/>
<dbReference type="GO" id="GO:0016020">
    <property type="term" value="C:membrane"/>
    <property type="evidence" value="ECO:0007669"/>
    <property type="project" value="TreeGrafter"/>
</dbReference>
<dbReference type="Proteomes" id="UP000321363">
    <property type="component" value="Unassembled WGS sequence"/>
</dbReference>
<feature type="active site" description="Charge relay system" evidence="2">
    <location>
        <position position="177"/>
    </location>
</feature>
<dbReference type="InterPro" id="IPR029058">
    <property type="entry name" value="AB_hydrolase_fold"/>
</dbReference>
<evidence type="ECO:0000256" key="3">
    <source>
        <dbReference type="PIRSR" id="PIRSR017388-2"/>
    </source>
</evidence>
<dbReference type="PANTHER" id="PTHR43798:SF31">
    <property type="entry name" value="AB HYDROLASE SUPERFAMILY PROTEIN YCLE"/>
    <property type="match status" value="1"/>
</dbReference>
<organism evidence="5 6">
    <name type="scientific">Metabacillus litoralis</name>
    <dbReference type="NCBI Taxonomy" id="152268"/>
    <lineage>
        <taxon>Bacteria</taxon>
        <taxon>Bacillati</taxon>
        <taxon>Bacillota</taxon>
        <taxon>Bacilli</taxon>
        <taxon>Bacillales</taxon>
        <taxon>Bacillaceae</taxon>
        <taxon>Metabacillus</taxon>
    </lineage>
</organism>